<keyword evidence="3" id="KW-1185">Reference proteome</keyword>
<evidence type="ECO:0000313" key="3">
    <source>
        <dbReference type="Proteomes" id="UP000596660"/>
    </source>
</evidence>
<protein>
    <submittedName>
        <fullName evidence="2">Uncharacterized protein</fullName>
    </submittedName>
</protein>
<sequence length="117" mass="13253">MAGSVLELMYWLQLDEINKLKEQREQGLNEKTDEQIIQDVLGKDTHGYSKAHGPGRSITQHFKVKPSRIDLTQEVNEFIKKADQAIEDARKEAETARTEAEQAKIEAEQAKKRGGSC</sequence>
<feature type="compositionally biased region" description="Basic and acidic residues" evidence="1">
    <location>
        <begin position="90"/>
        <end position="111"/>
    </location>
</feature>
<reference evidence="2" key="2">
    <citation type="submission" date="2021-03" db="UniProtKB">
        <authorList>
            <consortium name="EnsemblPlants"/>
        </authorList>
    </citation>
    <scope>IDENTIFICATION</scope>
</reference>
<evidence type="ECO:0000256" key="1">
    <source>
        <dbReference type="SAM" id="MobiDB-lite"/>
    </source>
</evidence>
<evidence type="ECO:0000313" key="2">
    <source>
        <dbReference type="EnsemblPlants" id="AUR62040122-RA:cds"/>
    </source>
</evidence>
<dbReference type="Proteomes" id="UP000596660">
    <property type="component" value="Unplaced"/>
</dbReference>
<accession>A0A803N451</accession>
<dbReference type="EnsemblPlants" id="AUR62040122-RA">
    <property type="protein sequence ID" value="AUR62040122-RA:cds"/>
    <property type="gene ID" value="AUR62040122"/>
</dbReference>
<dbReference type="Gramene" id="AUR62040122-RA">
    <property type="protein sequence ID" value="AUR62040122-RA:cds"/>
    <property type="gene ID" value="AUR62040122"/>
</dbReference>
<name>A0A803N451_CHEQI</name>
<organism evidence="2 3">
    <name type="scientific">Chenopodium quinoa</name>
    <name type="common">Quinoa</name>
    <dbReference type="NCBI Taxonomy" id="63459"/>
    <lineage>
        <taxon>Eukaryota</taxon>
        <taxon>Viridiplantae</taxon>
        <taxon>Streptophyta</taxon>
        <taxon>Embryophyta</taxon>
        <taxon>Tracheophyta</taxon>
        <taxon>Spermatophyta</taxon>
        <taxon>Magnoliopsida</taxon>
        <taxon>eudicotyledons</taxon>
        <taxon>Gunneridae</taxon>
        <taxon>Pentapetalae</taxon>
        <taxon>Caryophyllales</taxon>
        <taxon>Chenopodiaceae</taxon>
        <taxon>Chenopodioideae</taxon>
        <taxon>Atripliceae</taxon>
        <taxon>Chenopodium</taxon>
    </lineage>
</organism>
<proteinExistence type="predicted"/>
<dbReference type="AlphaFoldDB" id="A0A803N451"/>
<reference evidence="2" key="1">
    <citation type="journal article" date="2017" name="Nature">
        <title>The genome of Chenopodium quinoa.</title>
        <authorList>
            <person name="Jarvis D.E."/>
            <person name="Ho Y.S."/>
            <person name="Lightfoot D.J."/>
            <person name="Schmoeckel S.M."/>
            <person name="Li B."/>
            <person name="Borm T.J.A."/>
            <person name="Ohyanagi H."/>
            <person name="Mineta K."/>
            <person name="Michell C.T."/>
            <person name="Saber N."/>
            <person name="Kharbatia N.M."/>
            <person name="Rupper R.R."/>
            <person name="Sharp A.R."/>
            <person name="Dally N."/>
            <person name="Boughton B.A."/>
            <person name="Woo Y.H."/>
            <person name="Gao G."/>
            <person name="Schijlen E.G.W.M."/>
            <person name="Guo X."/>
            <person name="Momin A.A."/>
            <person name="Negrao S."/>
            <person name="Al-Babili S."/>
            <person name="Gehring C."/>
            <person name="Roessner U."/>
            <person name="Jung C."/>
            <person name="Murphy K."/>
            <person name="Arold S.T."/>
            <person name="Gojobori T."/>
            <person name="van der Linden C.G."/>
            <person name="van Loo E.N."/>
            <person name="Jellen E.N."/>
            <person name="Maughan P.J."/>
            <person name="Tester M."/>
        </authorList>
    </citation>
    <scope>NUCLEOTIDE SEQUENCE [LARGE SCALE GENOMIC DNA]</scope>
    <source>
        <strain evidence="2">cv. PI 614886</strain>
    </source>
</reference>
<feature type="region of interest" description="Disordered" evidence="1">
    <location>
        <begin position="90"/>
        <end position="117"/>
    </location>
</feature>